<dbReference type="Gene3D" id="3.90.550.10">
    <property type="entry name" value="Spore Coat Polysaccharide Biosynthesis Protein SpsA, Chain A"/>
    <property type="match status" value="1"/>
</dbReference>
<proteinExistence type="predicted"/>
<sequence>MLFRPGKLSFIALFVLLVYGWTQWSPLRLQSKAALHRGWDVTKGKVAQGASFADDFLERVNIMKTEATSIVDDSAVAPTSTSTSAPSVAVDLSQHDDSPYAYVFYVTQDTYACSALVNIERLQNMFKTKHRIFVLASPDVSKVYIDSFEKRSVKVSIQQPPKLADGGVAYYQDCLLKLHAFNMHHIYPTLKKVIAMDSDQLIMQNLDHLFESSVEVDLAAPRAYWIAKDAISSTFMLISLSDHLWGTVSAAIANVTTDKYDMDLVNDILGDTVMMLPGSYVTPNSHWEDWNLPKWFHTPTNATAYSTFVAVNATTKDALAKKEVDFDAAQSIRHGAQATISAIASNIVKETSVGGGSILDGPASSSPINEFGREAEQTRGSSGDIFDYLEDESSDDEPNQDSGSESLVTRDESEDEETNMAETKAIDTKVEFKFQPATLDEMQQRPFFHGLYSLYPAVSVLHFFGLGKPWSFTLDEVNNARPGAHPLFVEQFRVWRETALHVCPSGILDAV</sequence>
<reference evidence="2 3" key="1">
    <citation type="submission" date="2024-07" db="EMBL/GenBank/DDBJ databases">
        <title>Draft sequence of the Neodothiora populina.</title>
        <authorList>
            <person name="Drown D.D."/>
            <person name="Schuette U.S."/>
            <person name="Buechlein A.B."/>
            <person name="Rusch D.R."/>
            <person name="Winton L.W."/>
            <person name="Adams G.A."/>
        </authorList>
    </citation>
    <scope>NUCLEOTIDE SEQUENCE [LARGE SCALE GENOMIC DNA]</scope>
    <source>
        <strain evidence="2 3">CPC 39397</strain>
    </source>
</reference>
<evidence type="ECO:0000313" key="3">
    <source>
        <dbReference type="Proteomes" id="UP001562354"/>
    </source>
</evidence>
<evidence type="ECO:0008006" key="4">
    <source>
        <dbReference type="Google" id="ProtNLM"/>
    </source>
</evidence>
<accession>A0ABR3PD45</accession>
<dbReference type="InterPro" id="IPR050587">
    <property type="entry name" value="GNT1/Glycosyltrans_8"/>
</dbReference>
<dbReference type="EMBL" id="JBFMKM010000009">
    <property type="protein sequence ID" value="KAL1304059.1"/>
    <property type="molecule type" value="Genomic_DNA"/>
</dbReference>
<gene>
    <name evidence="2" type="ORF">AAFC00_000495</name>
</gene>
<organism evidence="2 3">
    <name type="scientific">Neodothiora populina</name>
    <dbReference type="NCBI Taxonomy" id="2781224"/>
    <lineage>
        <taxon>Eukaryota</taxon>
        <taxon>Fungi</taxon>
        <taxon>Dikarya</taxon>
        <taxon>Ascomycota</taxon>
        <taxon>Pezizomycotina</taxon>
        <taxon>Dothideomycetes</taxon>
        <taxon>Dothideomycetidae</taxon>
        <taxon>Dothideales</taxon>
        <taxon>Dothioraceae</taxon>
        <taxon>Neodothiora</taxon>
    </lineage>
</organism>
<dbReference type="GeneID" id="95974198"/>
<dbReference type="Proteomes" id="UP001562354">
    <property type="component" value="Unassembled WGS sequence"/>
</dbReference>
<evidence type="ECO:0000313" key="2">
    <source>
        <dbReference type="EMBL" id="KAL1304059.1"/>
    </source>
</evidence>
<dbReference type="InterPro" id="IPR029044">
    <property type="entry name" value="Nucleotide-diphossugar_trans"/>
</dbReference>
<comment type="caution">
    <text evidence="2">The sequence shown here is derived from an EMBL/GenBank/DDBJ whole genome shotgun (WGS) entry which is preliminary data.</text>
</comment>
<dbReference type="SUPFAM" id="SSF53448">
    <property type="entry name" value="Nucleotide-diphospho-sugar transferases"/>
    <property type="match status" value="1"/>
</dbReference>
<feature type="compositionally biased region" description="Acidic residues" evidence="1">
    <location>
        <begin position="387"/>
        <end position="399"/>
    </location>
</feature>
<name>A0ABR3PD45_9PEZI</name>
<dbReference type="PANTHER" id="PTHR11183">
    <property type="entry name" value="GLYCOGENIN SUBFAMILY MEMBER"/>
    <property type="match status" value="1"/>
</dbReference>
<evidence type="ECO:0000256" key="1">
    <source>
        <dbReference type="SAM" id="MobiDB-lite"/>
    </source>
</evidence>
<keyword evidence="3" id="KW-1185">Reference proteome</keyword>
<dbReference type="RefSeq" id="XP_069200334.1">
    <property type="nucleotide sequence ID" value="XM_069344806.1"/>
</dbReference>
<protein>
    <recommendedName>
        <fullName evidence="4">Nucleotide-diphospho-sugar transferase</fullName>
    </recommendedName>
</protein>
<feature type="region of interest" description="Disordered" evidence="1">
    <location>
        <begin position="358"/>
        <end position="424"/>
    </location>
</feature>